<accession>S2NU83</accession>
<comment type="caution">
    <text evidence="1">The sequence shown here is derived from an EMBL/GenBank/DDBJ whole genome shotgun (WGS) entry which is preliminary data.</text>
</comment>
<organism evidence="1">
    <name type="scientific">Lacticaseibacillus paracasei subsp. paracasei Lpp225</name>
    <dbReference type="NCBI Taxonomy" id="1256225"/>
    <lineage>
        <taxon>Bacteria</taxon>
        <taxon>Bacillati</taxon>
        <taxon>Bacillota</taxon>
        <taxon>Bacilli</taxon>
        <taxon>Lactobacillales</taxon>
        <taxon>Lactobacillaceae</taxon>
        <taxon>Lacticaseibacillus</taxon>
    </lineage>
</organism>
<dbReference type="AlphaFoldDB" id="S2NU83"/>
<gene>
    <name evidence="1" type="ORF">Lpp225_1094</name>
</gene>
<dbReference type="PATRIC" id="fig|1256225.3.peg.1147"/>
<dbReference type="EMBL" id="ANMM01000007">
    <property type="protein sequence ID" value="EPC38216.1"/>
    <property type="molecule type" value="Genomic_DNA"/>
</dbReference>
<dbReference type="Proteomes" id="UP000014270">
    <property type="component" value="Unassembled WGS sequence"/>
</dbReference>
<reference evidence="1" key="1">
    <citation type="journal article" date="2013" name="PLoS ONE">
        <title>Lactobacillus paracasei comparative genomics: towards species pan-genome definition and exploitation of diversity.</title>
        <authorList>
            <person name="Smokvina T."/>
            <person name="Wels M."/>
            <person name="Polka J."/>
            <person name="Chervaux C."/>
            <person name="Brisse S."/>
            <person name="Boekhorst J."/>
            <person name="van Hylckama Vlieg J.E."/>
            <person name="Siezen R.J."/>
        </authorList>
    </citation>
    <scope>NUCLEOTIDE SEQUENCE [LARGE SCALE GENOMIC DNA]</scope>
    <source>
        <strain evidence="1">Lpp225</strain>
    </source>
</reference>
<sequence length="40" mass="4735">MGYLRFFQYLVATGKHQISNDQVRHIYVPGSNLHHLLRPK</sequence>
<evidence type="ECO:0000313" key="1">
    <source>
        <dbReference type="EMBL" id="EPC38216.1"/>
    </source>
</evidence>
<proteinExistence type="predicted"/>
<protein>
    <submittedName>
        <fullName evidence="1">Uncharacterized protein</fullName>
    </submittedName>
</protein>
<name>S2NU83_LACPA</name>